<evidence type="ECO:0000256" key="1">
    <source>
        <dbReference type="SAM" id="Phobius"/>
    </source>
</evidence>
<evidence type="ECO:0000313" key="3">
    <source>
        <dbReference type="Proteomes" id="UP000034452"/>
    </source>
</evidence>
<evidence type="ECO:0000313" key="2">
    <source>
        <dbReference type="EMBL" id="KKR70614.1"/>
    </source>
</evidence>
<proteinExistence type="predicted"/>
<name>A0A0G0T0T7_9BACT</name>
<feature type="transmembrane region" description="Helical" evidence="1">
    <location>
        <begin position="7"/>
        <end position="22"/>
    </location>
</feature>
<gene>
    <name evidence="2" type="ORF">UU13_C0003G0058</name>
</gene>
<dbReference type="Proteomes" id="UP000034452">
    <property type="component" value="Unassembled WGS sequence"/>
</dbReference>
<evidence type="ECO:0008006" key="4">
    <source>
        <dbReference type="Google" id="ProtNLM"/>
    </source>
</evidence>
<keyword evidence="1" id="KW-0472">Membrane</keyword>
<protein>
    <recommendedName>
        <fullName evidence="4">ATP synthase protein I</fullName>
    </recommendedName>
</protein>
<accession>A0A0G0T0T7</accession>
<sequence length="63" mass="7143">MQIMSEVSTWIVVPIVLALIFGKMLDTRFGTKPIIFLVFAGLGFLATCFGIFRVVKNYMKKIK</sequence>
<reference evidence="2 3" key="1">
    <citation type="journal article" date="2015" name="Nature">
        <title>rRNA introns, odd ribosomes, and small enigmatic genomes across a large radiation of phyla.</title>
        <authorList>
            <person name="Brown C.T."/>
            <person name="Hug L.A."/>
            <person name="Thomas B.C."/>
            <person name="Sharon I."/>
            <person name="Castelle C.J."/>
            <person name="Singh A."/>
            <person name="Wilkins M.J."/>
            <person name="Williams K.H."/>
            <person name="Banfield J.F."/>
        </authorList>
    </citation>
    <scope>NUCLEOTIDE SEQUENCE [LARGE SCALE GENOMIC DNA]</scope>
</reference>
<dbReference type="Pfam" id="PF09527">
    <property type="entry name" value="ATPase_gene1"/>
    <property type="match status" value="1"/>
</dbReference>
<feature type="transmembrane region" description="Helical" evidence="1">
    <location>
        <begin position="34"/>
        <end position="55"/>
    </location>
</feature>
<keyword evidence="1" id="KW-1133">Transmembrane helix</keyword>
<dbReference type="InterPro" id="IPR032820">
    <property type="entry name" value="ATPase_put"/>
</dbReference>
<comment type="caution">
    <text evidence="2">The sequence shown here is derived from an EMBL/GenBank/DDBJ whole genome shotgun (WGS) entry which is preliminary data.</text>
</comment>
<dbReference type="EMBL" id="LBZL01000003">
    <property type="protein sequence ID" value="KKR70614.1"/>
    <property type="molecule type" value="Genomic_DNA"/>
</dbReference>
<dbReference type="AlphaFoldDB" id="A0A0G0T0T7"/>
<keyword evidence="1" id="KW-0812">Transmembrane</keyword>
<organism evidence="2 3">
    <name type="scientific">Candidatus Nomurabacteria bacterium GW2011_GWB1_40_7</name>
    <dbReference type="NCBI Taxonomy" id="1618744"/>
    <lineage>
        <taxon>Bacteria</taxon>
        <taxon>Candidatus Nomuraibacteriota</taxon>
    </lineage>
</organism>